<evidence type="ECO:0000256" key="10">
    <source>
        <dbReference type="ARBA" id="ARBA00023015"/>
    </source>
</evidence>
<dbReference type="Proteomes" id="UP000297299">
    <property type="component" value="Unassembled WGS sequence"/>
</dbReference>
<evidence type="ECO:0000256" key="5">
    <source>
        <dbReference type="ARBA" id="ARBA00022603"/>
    </source>
</evidence>
<feature type="compositionally biased region" description="Polar residues" evidence="17">
    <location>
        <begin position="27"/>
        <end position="37"/>
    </location>
</feature>
<accession>A0A4Y8D9W9</accession>
<gene>
    <name evidence="19" type="ORF">BOTCAL_0060g00180</name>
</gene>
<evidence type="ECO:0000313" key="20">
    <source>
        <dbReference type="Proteomes" id="UP000297299"/>
    </source>
</evidence>
<dbReference type="EC" id="2.1.1.360" evidence="3 15"/>
<dbReference type="PIRSF" id="PIRSF017570">
    <property type="entry name" value="Histone_H3-K79_MeTrfase"/>
    <property type="match status" value="1"/>
</dbReference>
<evidence type="ECO:0000256" key="11">
    <source>
        <dbReference type="ARBA" id="ARBA00023163"/>
    </source>
</evidence>
<feature type="binding site" evidence="16">
    <location>
        <begin position="338"/>
        <end position="341"/>
    </location>
    <ligand>
        <name>S-adenosyl-L-methionine</name>
        <dbReference type="ChEBI" id="CHEBI:59789"/>
    </ligand>
</feature>
<evidence type="ECO:0000256" key="7">
    <source>
        <dbReference type="ARBA" id="ARBA00022691"/>
    </source>
</evidence>
<keyword evidence="20" id="KW-1185">Reference proteome</keyword>
<dbReference type="CDD" id="cd02440">
    <property type="entry name" value="AdoMet_MTases"/>
    <property type="match status" value="1"/>
</dbReference>
<evidence type="ECO:0000259" key="18">
    <source>
        <dbReference type="PROSITE" id="PS51569"/>
    </source>
</evidence>
<dbReference type="InterPro" id="IPR025789">
    <property type="entry name" value="DOT1_dom"/>
</dbReference>
<keyword evidence="5 15" id="KW-0489">Methyltransferase</keyword>
<dbReference type="GO" id="GO:0042393">
    <property type="term" value="F:histone binding"/>
    <property type="evidence" value="ECO:0007669"/>
    <property type="project" value="InterPro"/>
</dbReference>
<sequence>MSLNFGLTNIKPVAPKFKSEKVPKQRPTLSSRTSSNGLRIGTPVSKVTDARGRLAVPSPPPEAGKKRKEREISGSRNTKRSTTLTLRKSPSQQPLTSDSEEDDEEIAVSSKRAKPENIEPDLKRNLKDKKAFSTETDNAQGSTCRMIHAADVMMTKRTAKSGEKVCDRKKEDGDAVLLRYPSVSRRERYQLISEGEVIDPAGEDLINPYDEIPKIVEIVKDEYLTEEQAAEFAHPETGIIRKINKATNNITWTLSSAKKPHDKEKMKGLLLEFRNAVGAYNDALSTLTKNGSLAKNLENKHSLSSKLLKMVLQQVYDRAVSPQVDLTNKYQNGTDYVYGELTFPFISRILREDTRMKSDQVFIDLGSGVGNVVVHAALQVGCESWGCEIMPNCCKLASLQQTEFSARCRAWGLSAGSVNLEEGNFLNNENILKVMKRADVILVNNQVFAPALNQSLVNLFLDLKEGCKIVSLKTFVPDGHVINSYNEHNPINLLRVEKKTYAEGDVSWHSNGGDYYVATKDSTIVANYHKTPKDRKTRGSRVR</sequence>
<name>A0A4Y8D9W9_9HELO</name>
<feature type="domain" description="DOT1" evidence="18">
    <location>
        <begin position="193"/>
        <end position="533"/>
    </location>
</feature>
<dbReference type="STRING" id="38488.A0A4Y8D9W9"/>
<dbReference type="GO" id="GO:0000786">
    <property type="term" value="C:nucleosome"/>
    <property type="evidence" value="ECO:0007669"/>
    <property type="project" value="InterPro"/>
</dbReference>
<dbReference type="SUPFAM" id="SSF53335">
    <property type="entry name" value="S-adenosyl-L-methionine-dependent methyltransferases"/>
    <property type="match status" value="1"/>
</dbReference>
<reference evidence="19 20" key="1">
    <citation type="submission" date="2017-11" db="EMBL/GenBank/DDBJ databases">
        <title>Comparative genomics of Botrytis spp.</title>
        <authorList>
            <person name="Valero-Jimenez C.A."/>
            <person name="Tapia P."/>
            <person name="Veloso J."/>
            <person name="Silva-Moreno E."/>
            <person name="Staats M."/>
            <person name="Valdes J.H."/>
            <person name="Van Kan J.A.L."/>
        </authorList>
    </citation>
    <scope>NUCLEOTIDE SEQUENCE [LARGE SCALE GENOMIC DNA]</scope>
    <source>
        <strain evidence="19 20">MUCL2830</strain>
    </source>
</reference>
<dbReference type="Gene3D" id="3.40.50.150">
    <property type="entry name" value="Vaccinia Virus protein VP39"/>
    <property type="match status" value="1"/>
</dbReference>
<feature type="binding site" evidence="16">
    <location>
        <position position="388"/>
    </location>
    <ligand>
        <name>S-adenosyl-L-methionine</name>
        <dbReference type="ChEBI" id="CHEBI:59789"/>
    </ligand>
</feature>
<evidence type="ECO:0000256" key="2">
    <source>
        <dbReference type="ARBA" id="ARBA00004123"/>
    </source>
</evidence>
<keyword evidence="10 15" id="KW-0805">Transcription regulation</keyword>
<evidence type="ECO:0000256" key="14">
    <source>
        <dbReference type="ARBA" id="ARBA00047770"/>
    </source>
</evidence>
<comment type="catalytic activity">
    <reaction evidence="14 15">
        <text>L-lysyl(79)-[histone H3] + 3 S-adenosyl-L-methionine = N(6),N(6),N(6)-trimethyl-L-lysyl(79)-[histone H3] + 3 S-adenosyl-L-homocysteine + 3 H(+)</text>
        <dbReference type="Rhea" id="RHEA:60328"/>
        <dbReference type="Rhea" id="RHEA-COMP:15549"/>
        <dbReference type="Rhea" id="RHEA-COMP:15552"/>
        <dbReference type="ChEBI" id="CHEBI:15378"/>
        <dbReference type="ChEBI" id="CHEBI:29969"/>
        <dbReference type="ChEBI" id="CHEBI:57856"/>
        <dbReference type="ChEBI" id="CHEBI:59789"/>
        <dbReference type="ChEBI" id="CHEBI:61961"/>
        <dbReference type="EC" id="2.1.1.360"/>
    </reaction>
</comment>
<evidence type="ECO:0000256" key="9">
    <source>
        <dbReference type="ARBA" id="ARBA00022853"/>
    </source>
</evidence>
<keyword evidence="6 15" id="KW-0808">Transferase</keyword>
<evidence type="ECO:0000256" key="8">
    <source>
        <dbReference type="ARBA" id="ARBA00022737"/>
    </source>
</evidence>
<dbReference type="InterPro" id="IPR021162">
    <property type="entry name" value="Dot1"/>
</dbReference>
<dbReference type="EMBL" id="PHWZ01000060">
    <property type="protein sequence ID" value="TEY76306.1"/>
    <property type="molecule type" value="Genomic_DNA"/>
</dbReference>
<feature type="compositionally biased region" description="Polar residues" evidence="17">
    <location>
        <begin position="74"/>
        <end position="97"/>
    </location>
</feature>
<comment type="caution">
    <text evidence="19">The sequence shown here is derived from an EMBL/GenBank/DDBJ whole genome shotgun (WGS) entry which is preliminary data.</text>
</comment>
<dbReference type="InterPro" id="IPR029063">
    <property type="entry name" value="SAM-dependent_MTases_sf"/>
</dbReference>
<feature type="binding site" evidence="16">
    <location>
        <begin position="362"/>
        <end position="371"/>
    </location>
    <ligand>
        <name>S-adenosyl-L-methionine</name>
        <dbReference type="ChEBI" id="CHEBI:59789"/>
    </ligand>
</feature>
<protein>
    <recommendedName>
        <fullName evidence="4 15">Histone-lysine N-methyltransferase, H3 lysine-79 specific</fullName>
        <ecNumber evidence="3 15">2.1.1.360</ecNumber>
    </recommendedName>
    <alternativeName>
        <fullName evidence="13 15">Histone H3-K79 methyltransferase</fullName>
    </alternativeName>
</protein>
<dbReference type="GO" id="GO:0140956">
    <property type="term" value="F:histone H3K79 trimethyltransferase activity"/>
    <property type="evidence" value="ECO:0007669"/>
    <property type="project" value="UniProtKB-EC"/>
</dbReference>
<dbReference type="GO" id="GO:0006281">
    <property type="term" value="P:DNA repair"/>
    <property type="evidence" value="ECO:0007669"/>
    <property type="project" value="InterPro"/>
</dbReference>
<dbReference type="Gene3D" id="1.10.260.170">
    <property type="match status" value="1"/>
</dbReference>
<keyword evidence="11 15" id="KW-0804">Transcription</keyword>
<evidence type="ECO:0000256" key="16">
    <source>
        <dbReference type="PIRSR" id="PIRSR017570-1"/>
    </source>
</evidence>
<evidence type="ECO:0000256" key="15">
    <source>
        <dbReference type="PIRNR" id="PIRNR017570"/>
    </source>
</evidence>
<dbReference type="GO" id="GO:0000781">
    <property type="term" value="C:chromosome, telomeric region"/>
    <property type="evidence" value="ECO:0007669"/>
    <property type="project" value="GOC"/>
</dbReference>
<keyword evidence="8" id="KW-0677">Repeat</keyword>
<evidence type="ECO:0000256" key="17">
    <source>
        <dbReference type="SAM" id="MobiDB-lite"/>
    </source>
</evidence>
<feature type="compositionally biased region" description="Basic and acidic residues" evidence="17">
    <location>
        <begin position="113"/>
        <end position="129"/>
    </location>
</feature>
<dbReference type="InterPro" id="IPR030445">
    <property type="entry name" value="H3-K79_meTrfase"/>
</dbReference>
<keyword evidence="7 15" id="KW-0949">S-adenosyl-L-methionine</keyword>
<evidence type="ECO:0000256" key="13">
    <source>
        <dbReference type="ARBA" id="ARBA00029821"/>
    </source>
</evidence>
<dbReference type="PROSITE" id="PS51569">
    <property type="entry name" value="DOT1"/>
    <property type="match status" value="1"/>
</dbReference>
<evidence type="ECO:0000256" key="12">
    <source>
        <dbReference type="ARBA" id="ARBA00023242"/>
    </source>
</evidence>
<proteinExistence type="inferred from homology"/>
<dbReference type="GO" id="GO:0005634">
    <property type="term" value="C:nucleus"/>
    <property type="evidence" value="ECO:0007669"/>
    <property type="project" value="UniProtKB-SubCell"/>
</dbReference>
<dbReference type="GO" id="GO:0032259">
    <property type="term" value="P:methylation"/>
    <property type="evidence" value="ECO:0007669"/>
    <property type="project" value="UniProtKB-KW"/>
</dbReference>
<comment type="subcellular location">
    <subcellularLocation>
        <location evidence="2 15">Nucleus</location>
    </subcellularLocation>
</comment>
<keyword evidence="12 15" id="KW-0539">Nucleus</keyword>
<feature type="region of interest" description="Disordered" evidence="17">
    <location>
        <begin position="1"/>
        <end position="129"/>
    </location>
</feature>
<dbReference type="AlphaFoldDB" id="A0A4Y8D9W9"/>
<keyword evidence="9 15" id="KW-0156">Chromatin regulator</keyword>
<dbReference type="GO" id="GO:0000077">
    <property type="term" value="P:DNA damage checkpoint signaling"/>
    <property type="evidence" value="ECO:0007669"/>
    <property type="project" value="InterPro"/>
</dbReference>
<evidence type="ECO:0000256" key="3">
    <source>
        <dbReference type="ARBA" id="ARBA00012190"/>
    </source>
</evidence>
<evidence type="ECO:0000313" key="19">
    <source>
        <dbReference type="EMBL" id="TEY76306.1"/>
    </source>
</evidence>
<dbReference type="OrthoDB" id="443402at2759"/>
<dbReference type="PANTHER" id="PTHR21451">
    <property type="entry name" value="HISTONE H3 METHYLTRANSFERASE"/>
    <property type="match status" value="1"/>
</dbReference>
<dbReference type="GO" id="GO:0031509">
    <property type="term" value="P:subtelomeric heterochromatin formation"/>
    <property type="evidence" value="ECO:0007669"/>
    <property type="project" value="InterPro"/>
</dbReference>
<dbReference type="PANTHER" id="PTHR21451:SF0">
    <property type="entry name" value="HISTONE-LYSINE N-METHYLTRANSFERASE, H3 LYSINE-79 SPECIFIC"/>
    <property type="match status" value="1"/>
</dbReference>
<evidence type="ECO:0000256" key="6">
    <source>
        <dbReference type="ARBA" id="ARBA00022679"/>
    </source>
</evidence>
<evidence type="ECO:0000256" key="4">
    <source>
        <dbReference type="ARBA" id="ARBA00020987"/>
    </source>
</evidence>
<comment type="function">
    <text evidence="1 15">Histone methyltransferase that specifically trimethylates histone H3 to form H3K79me3. This methylation is required for telomere silencing and for the pachytene checkpoint during the meiotic cell cycle by allowing the recruitment of RAD9 to double strand breaks. Nucleosomes are preferred as substrate compared to free histone.</text>
</comment>
<dbReference type="FunFam" id="3.40.50.150:FF:000033">
    <property type="entry name" value="Histone-lysine N-methyltransferase, H3 lysine-79 specific"/>
    <property type="match status" value="1"/>
</dbReference>
<comment type="similarity">
    <text evidence="15">Belongs to the class I-like SAM-binding methyltransferase superfamily. DOT1 family.</text>
</comment>
<dbReference type="Pfam" id="PF08123">
    <property type="entry name" value="DOT1"/>
    <property type="match status" value="1"/>
</dbReference>
<evidence type="ECO:0000256" key="1">
    <source>
        <dbReference type="ARBA" id="ARBA00003482"/>
    </source>
</evidence>
<organism evidence="19 20">
    <name type="scientific">Botryotinia calthae</name>
    <dbReference type="NCBI Taxonomy" id="38488"/>
    <lineage>
        <taxon>Eukaryota</taxon>
        <taxon>Fungi</taxon>
        <taxon>Dikarya</taxon>
        <taxon>Ascomycota</taxon>
        <taxon>Pezizomycotina</taxon>
        <taxon>Leotiomycetes</taxon>
        <taxon>Helotiales</taxon>
        <taxon>Sclerotiniaceae</taxon>
        <taxon>Botryotinia</taxon>
    </lineage>
</organism>